<dbReference type="GO" id="GO:0051082">
    <property type="term" value="F:unfolded protein binding"/>
    <property type="evidence" value="ECO:0007669"/>
    <property type="project" value="TreeGrafter"/>
</dbReference>
<accession>A0A0F9J476</accession>
<dbReference type="Gene3D" id="3.90.20.20">
    <property type="match status" value="1"/>
</dbReference>
<feature type="compositionally biased region" description="Basic and acidic residues" evidence="3">
    <location>
        <begin position="39"/>
        <end position="51"/>
    </location>
</feature>
<organism evidence="4">
    <name type="scientific">marine sediment metagenome</name>
    <dbReference type="NCBI Taxonomy" id="412755"/>
    <lineage>
        <taxon>unclassified sequences</taxon>
        <taxon>metagenomes</taxon>
        <taxon>ecological metagenomes</taxon>
    </lineage>
</organism>
<dbReference type="GO" id="GO:0042803">
    <property type="term" value="F:protein homodimerization activity"/>
    <property type="evidence" value="ECO:0007669"/>
    <property type="project" value="InterPro"/>
</dbReference>
<comment type="similarity">
    <text evidence="1">Belongs to the GrpE family.</text>
</comment>
<dbReference type="Gene3D" id="2.30.22.10">
    <property type="entry name" value="Head domain of nucleotide exchange factor GrpE"/>
    <property type="match status" value="1"/>
</dbReference>
<dbReference type="GO" id="GO:0000774">
    <property type="term" value="F:adenyl-nucleotide exchange factor activity"/>
    <property type="evidence" value="ECO:0007669"/>
    <property type="project" value="InterPro"/>
</dbReference>
<dbReference type="PANTHER" id="PTHR21237:SF23">
    <property type="entry name" value="GRPE PROTEIN HOMOLOG, MITOCHONDRIAL"/>
    <property type="match status" value="1"/>
</dbReference>
<dbReference type="InterPro" id="IPR000740">
    <property type="entry name" value="GrpE"/>
</dbReference>
<comment type="caution">
    <text evidence="4">The sequence shown here is derived from an EMBL/GenBank/DDBJ whole genome shotgun (WGS) entry which is preliminary data.</text>
</comment>
<sequence length="237" mass="27667">MTEDNNNESKESPADEINVTSESETASEEVIPEDQTLSESEKESEEIKQLEEKEHYELEYFSKDEVLEKVKKLEKELTEFKDNTKKLQKENDEAKNKYMHLQAEFENAQKRWNKSRKNLRIEYTASVLKNFLAVYDSFKKALGAESTEAEKQLLTSFYDQFMNVFKSYDAKPIEVKINDLFDYSLHEALTSVEKEDLPENSIIEIIQDGFKYGKEVIRYAKVIVSRKPKPPPEPEPA</sequence>
<evidence type="ECO:0000256" key="1">
    <source>
        <dbReference type="ARBA" id="ARBA00009054"/>
    </source>
</evidence>
<dbReference type="InterPro" id="IPR013805">
    <property type="entry name" value="GrpE_CC"/>
</dbReference>
<keyword evidence="2" id="KW-0143">Chaperone</keyword>
<dbReference type="CDD" id="cd00446">
    <property type="entry name" value="GrpE"/>
    <property type="match status" value="1"/>
</dbReference>
<dbReference type="SUPFAM" id="SSF58014">
    <property type="entry name" value="Coiled-coil domain of nucleotide exchange factor GrpE"/>
    <property type="match status" value="1"/>
</dbReference>
<gene>
    <name evidence="4" type="ORF">LCGC14_1576860</name>
</gene>
<protein>
    <recommendedName>
        <fullName evidence="5">Protein GrpE</fullName>
    </recommendedName>
</protein>
<evidence type="ECO:0000256" key="3">
    <source>
        <dbReference type="SAM" id="MobiDB-lite"/>
    </source>
</evidence>
<name>A0A0F9J476_9ZZZZ</name>
<dbReference type="GO" id="GO:0006457">
    <property type="term" value="P:protein folding"/>
    <property type="evidence" value="ECO:0007669"/>
    <property type="project" value="InterPro"/>
</dbReference>
<dbReference type="SUPFAM" id="SSF51064">
    <property type="entry name" value="Head domain of nucleotide exchange factor GrpE"/>
    <property type="match status" value="1"/>
</dbReference>
<dbReference type="HAMAP" id="MF_01151">
    <property type="entry name" value="GrpE"/>
    <property type="match status" value="1"/>
</dbReference>
<evidence type="ECO:0000256" key="2">
    <source>
        <dbReference type="ARBA" id="ARBA00023186"/>
    </source>
</evidence>
<dbReference type="EMBL" id="LAZR01012362">
    <property type="protein sequence ID" value="KKM27224.1"/>
    <property type="molecule type" value="Genomic_DNA"/>
</dbReference>
<dbReference type="PRINTS" id="PR00773">
    <property type="entry name" value="GRPEPROTEIN"/>
</dbReference>
<evidence type="ECO:0008006" key="5">
    <source>
        <dbReference type="Google" id="ProtNLM"/>
    </source>
</evidence>
<feature type="region of interest" description="Disordered" evidence="3">
    <location>
        <begin position="1"/>
        <end position="51"/>
    </location>
</feature>
<dbReference type="AlphaFoldDB" id="A0A0F9J476"/>
<evidence type="ECO:0000313" key="4">
    <source>
        <dbReference type="EMBL" id="KKM27224.1"/>
    </source>
</evidence>
<dbReference type="GO" id="GO:0051087">
    <property type="term" value="F:protein-folding chaperone binding"/>
    <property type="evidence" value="ECO:0007669"/>
    <property type="project" value="InterPro"/>
</dbReference>
<dbReference type="PROSITE" id="PS01071">
    <property type="entry name" value="GRPE"/>
    <property type="match status" value="1"/>
</dbReference>
<dbReference type="PANTHER" id="PTHR21237">
    <property type="entry name" value="GRPE PROTEIN"/>
    <property type="match status" value="1"/>
</dbReference>
<reference evidence="4" key="1">
    <citation type="journal article" date="2015" name="Nature">
        <title>Complex archaea that bridge the gap between prokaryotes and eukaryotes.</title>
        <authorList>
            <person name="Spang A."/>
            <person name="Saw J.H."/>
            <person name="Jorgensen S.L."/>
            <person name="Zaremba-Niedzwiedzka K."/>
            <person name="Martijn J."/>
            <person name="Lind A.E."/>
            <person name="van Eijk R."/>
            <person name="Schleper C."/>
            <person name="Guy L."/>
            <person name="Ettema T.J."/>
        </authorList>
    </citation>
    <scope>NUCLEOTIDE SEQUENCE</scope>
</reference>
<dbReference type="Pfam" id="PF01025">
    <property type="entry name" value="GrpE"/>
    <property type="match status" value="1"/>
</dbReference>
<proteinExistence type="inferred from homology"/>
<dbReference type="InterPro" id="IPR009012">
    <property type="entry name" value="GrpE_head"/>
</dbReference>